<accession>A0ABW2SI34</accession>
<protein>
    <recommendedName>
        <fullName evidence="5">Branched-chain amino acid ATP-binding cassette transporter C-terminal domain-containing protein</fullName>
    </recommendedName>
</protein>
<dbReference type="InterPro" id="IPR027417">
    <property type="entry name" value="P-loop_NTPase"/>
</dbReference>
<evidence type="ECO:0000256" key="1">
    <source>
        <dbReference type="ARBA" id="ARBA00022448"/>
    </source>
</evidence>
<feature type="region of interest" description="Disordered" evidence="4">
    <location>
        <begin position="1"/>
        <end position="26"/>
    </location>
</feature>
<feature type="non-terminal residue" evidence="6">
    <location>
        <position position="1"/>
    </location>
</feature>
<sequence>AVLQSGNLRSTPSTDSARPSSANATQPKKLLELGRILMLEPRCVLLDEPYAGVNPVLIEQISERIAELHAQGIGFVIVEHNLHMLAKLASSLVVMDRGKLLAQGRPAEVMADERVREAYMGA</sequence>
<organism evidence="6 7">
    <name type="scientific">Hydrogenophaga defluvii</name>
    <dbReference type="NCBI Taxonomy" id="249410"/>
    <lineage>
        <taxon>Bacteria</taxon>
        <taxon>Pseudomonadati</taxon>
        <taxon>Pseudomonadota</taxon>
        <taxon>Betaproteobacteria</taxon>
        <taxon>Burkholderiales</taxon>
        <taxon>Comamonadaceae</taxon>
        <taxon>Hydrogenophaga</taxon>
    </lineage>
</organism>
<dbReference type="EMBL" id="JBHTBZ010000071">
    <property type="protein sequence ID" value="MFC7462652.1"/>
    <property type="molecule type" value="Genomic_DNA"/>
</dbReference>
<keyword evidence="2" id="KW-0547">Nucleotide-binding</keyword>
<evidence type="ECO:0000313" key="7">
    <source>
        <dbReference type="Proteomes" id="UP001596457"/>
    </source>
</evidence>
<evidence type="ECO:0000256" key="3">
    <source>
        <dbReference type="ARBA" id="ARBA00022840"/>
    </source>
</evidence>
<keyword evidence="1" id="KW-0813">Transport</keyword>
<dbReference type="Pfam" id="PF12399">
    <property type="entry name" value="BCA_ABC_TP_C"/>
    <property type="match status" value="1"/>
</dbReference>
<evidence type="ECO:0000256" key="4">
    <source>
        <dbReference type="SAM" id="MobiDB-lite"/>
    </source>
</evidence>
<dbReference type="InterPro" id="IPR032823">
    <property type="entry name" value="BCA_ABC_TP_C"/>
</dbReference>
<keyword evidence="3" id="KW-0067">ATP-binding</keyword>
<evidence type="ECO:0000256" key="2">
    <source>
        <dbReference type="ARBA" id="ARBA00022741"/>
    </source>
</evidence>
<gene>
    <name evidence="6" type="ORF">ACFQU0_19720</name>
</gene>
<dbReference type="Proteomes" id="UP001596457">
    <property type="component" value="Unassembled WGS sequence"/>
</dbReference>
<proteinExistence type="predicted"/>
<reference evidence="7" key="1">
    <citation type="journal article" date="2019" name="Int. J. Syst. Evol. Microbiol.">
        <title>The Global Catalogue of Microorganisms (GCM) 10K type strain sequencing project: providing services to taxonomists for standard genome sequencing and annotation.</title>
        <authorList>
            <consortium name="The Broad Institute Genomics Platform"/>
            <consortium name="The Broad Institute Genome Sequencing Center for Infectious Disease"/>
            <person name="Wu L."/>
            <person name="Ma J."/>
        </authorList>
    </citation>
    <scope>NUCLEOTIDE SEQUENCE [LARGE SCALE GENOMIC DNA]</scope>
    <source>
        <strain evidence="7">CCUG 53903</strain>
    </source>
</reference>
<evidence type="ECO:0000313" key="6">
    <source>
        <dbReference type="EMBL" id="MFC7462652.1"/>
    </source>
</evidence>
<dbReference type="SUPFAM" id="SSF52540">
    <property type="entry name" value="P-loop containing nucleoside triphosphate hydrolases"/>
    <property type="match status" value="1"/>
</dbReference>
<name>A0ABW2SI34_9BURK</name>
<evidence type="ECO:0000259" key="5">
    <source>
        <dbReference type="Pfam" id="PF12399"/>
    </source>
</evidence>
<keyword evidence="7" id="KW-1185">Reference proteome</keyword>
<dbReference type="Gene3D" id="3.40.50.300">
    <property type="entry name" value="P-loop containing nucleotide triphosphate hydrolases"/>
    <property type="match status" value="1"/>
</dbReference>
<dbReference type="PANTHER" id="PTHR45772:SF9">
    <property type="entry name" value="CONSERVED COMPONENT OF ABC TRANSPORTER FOR NATURAL AMINO ACIDS"/>
    <property type="match status" value="1"/>
</dbReference>
<comment type="caution">
    <text evidence="6">The sequence shown here is derived from an EMBL/GenBank/DDBJ whole genome shotgun (WGS) entry which is preliminary data.</text>
</comment>
<dbReference type="InterPro" id="IPR051120">
    <property type="entry name" value="ABC_AA/LPS_Transport"/>
</dbReference>
<feature type="domain" description="Branched-chain amino acid ATP-binding cassette transporter C-terminal" evidence="5">
    <location>
        <begin position="99"/>
        <end position="122"/>
    </location>
</feature>
<dbReference type="PANTHER" id="PTHR45772">
    <property type="entry name" value="CONSERVED COMPONENT OF ABC TRANSPORTER FOR NATURAL AMINO ACIDS-RELATED"/>
    <property type="match status" value="1"/>
</dbReference>